<feature type="region of interest" description="Disordered" evidence="7">
    <location>
        <begin position="207"/>
        <end position="232"/>
    </location>
</feature>
<proteinExistence type="predicted"/>
<feature type="domain" description="Phosphatidic acid phosphatase type 2/haloperoxidase" evidence="9">
    <location>
        <begin position="71"/>
        <end position="179"/>
    </location>
</feature>
<evidence type="ECO:0000256" key="6">
    <source>
        <dbReference type="ARBA" id="ARBA00023136"/>
    </source>
</evidence>
<keyword evidence="11" id="KW-1185">Reference proteome</keyword>
<keyword evidence="2" id="KW-1003">Cell membrane</keyword>
<dbReference type="InterPro" id="IPR000326">
    <property type="entry name" value="PAP2/HPO"/>
</dbReference>
<dbReference type="Gene3D" id="1.20.144.10">
    <property type="entry name" value="Phosphatidic acid phosphatase type 2/haloperoxidase"/>
    <property type="match status" value="1"/>
</dbReference>
<keyword evidence="3 8" id="KW-0812">Transmembrane</keyword>
<feature type="transmembrane region" description="Helical" evidence="8">
    <location>
        <begin position="140"/>
        <end position="158"/>
    </location>
</feature>
<evidence type="ECO:0000256" key="1">
    <source>
        <dbReference type="ARBA" id="ARBA00004651"/>
    </source>
</evidence>
<keyword evidence="4" id="KW-0378">Hydrolase</keyword>
<dbReference type="Pfam" id="PF01569">
    <property type="entry name" value="PAP2"/>
    <property type="match status" value="1"/>
</dbReference>
<evidence type="ECO:0000259" key="9">
    <source>
        <dbReference type="SMART" id="SM00014"/>
    </source>
</evidence>
<accession>A0ABS2TZP4</accession>
<dbReference type="RefSeq" id="WP_205360421.1">
    <property type="nucleotide sequence ID" value="NZ_JADKYB010000018.1"/>
</dbReference>
<keyword evidence="6 8" id="KW-0472">Membrane</keyword>
<protein>
    <submittedName>
        <fullName evidence="10">Phosphatase PAP2 family protein</fullName>
    </submittedName>
</protein>
<evidence type="ECO:0000256" key="5">
    <source>
        <dbReference type="ARBA" id="ARBA00022989"/>
    </source>
</evidence>
<sequence length="232" mass="24032">MAQVADDSVNPDISLLRGINGLARQAPRGVDRAVQFIGDYGLLAVLAVLTFWCWWRVARRAAEAPAAVAGVAWAVLAAGLSLLLGLPIRALVARPRPYEEHDGLDVLVRTAHDYSFVSGRAAFAGAVAVGLFMVSRRAGLIAGVLALAEGFTQVYTGAHYPTDVVGGFALGAATALLLAPIALALLTAAATATARSRWKLLVRAPGAATRPAPRPGQAATPRHSAADKDLAA</sequence>
<feature type="compositionally biased region" description="Low complexity" evidence="7">
    <location>
        <begin position="207"/>
        <end position="222"/>
    </location>
</feature>
<evidence type="ECO:0000256" key="4">
    <source>
        <dbReference type="ARBA" id="ARBA00022801"/>
    </source>
</evidence>
<comment type="caution">
    <text evidence="10">The sequence shown here is derived from an EMBL/GenBank/DDBJ whole genome shotgun (WGS) entry which is preliminary data.</text>
</comment>
<feature type="transmembrane region" description="Helical" evidence="8">
    <location>
        <begin position="114"/>
        <end position="133"/>
    </location>
</feature>
<reference evidence="10 11" key="1">
    <citation type="submission" date="2021-01" db="EMBL/GenBank/DDBJ databases">
        <title>Streptomyces acididurans sp. nov., isolated from a peat swamp forest soil.</title>
        <authorList>
            <person name="Chantavorakit T."/>
            <person name="Duangmal K."/>
        </authorList>
    </citation>
    <scope>NUCLEOTIDE SEQUENCE [LARGE SCALE GENOMIC DNA]</scope>
    <source>
        <strain evidence="10 11">KK5PA1</strain>
    </source>
</reference>
<dbReference type="PANTHER" id="PTHR14969">
    <property type="entry name" value="SPHINGOSINE-1-PHOSPHATE PHOSPHOHYDROLASE"/>
    <property type="match status" value="1"/>
</dbReference>
<comment type="subcellular location">
    <subcellularLocation>
        <location evidence="1">Cell membrane</location>
        <topology evidence="1">Multi-pass membrane protein</topology>
    </subcellularLocation>
</comment>
<dbReference type="SUPFAM" id="SSF48317">
    <property type="entry name" value="Acid phosphatase/Vanadium-dependent haloperoxidase"/>
    <property type="match status" value="1"/>
</dbReference>
<feature type="transmembrane region" description="Helical" evidence="8">
    <location>
        <begin position="37"/>
        <end position="55"/>
    </location>
</feature>
<keyword evidence="5 8" id="KW-1133">Transmembrane helix</keyword>
<dbReference type="Proteomes" id="UP000749040">
    <property type="component" value="Unassembled WGS sequence"/>
</dbReference>
<evidence type="ECO:0000313" key="10">
    <source>
        <dbReference type="EMBL" id="MBM9508426.1"/>
    </source>
</evidence>
<gene>
    <name evidence="10" type="ORF">ITX44_28500</name>
</gene>
<dbReference type="InterPro" id="IPR036938">
    <property type="entry name" value="PAP2/HPO_sf"/>
</dbReference>
<dbReference type="EMBL" id="JADKYB010000018">
    <property type="protein sequence ID" value="MBM9508426.1"/>
    <property type="molecule type" value="Genomic_DNA"/>
</dbReference>
<evidence type="ECO:0000256" key="2">
    <source>
        <dbReference type="ARBA" id="ARBA00022475"/>
    </source>
</evidence>
<dbReference type="SMART" id="SM00014">
    <property type="entry name" value="acidPPc"/>
    <property type="match status" value="1"/>
</dbReference>
<organism evidence="10 11">
    <name type="scientific">Actinacidiphila acididurans</name>
    <dbReference type="NCBI Taxonomy" id="2784346"/>
    <lineage>
        <taxon>Bacteria</taxon>
        <taxon>Bacillati</taxon>
        <taxon>Actinomycetota</taxon>
        <taxon>Actinomycetes</taxon>
        <taxon>Kitasatosporales</taxon>
        <taxon>Streptomycetaceae</taxon>
        <taxon>Actinacidiphila</taxon>
    </lineage>
</organism>
<evidence type="ECO:0000256" key="8">
    <source>
        <dbReference type="SAM" id="Phobius"/>
    </source>
</evidence>
<feature type="transmembrane region" description="Helical" evidence="8">
    <location>
        <begin position="164"/>
        <end position="190"/>
    </location>
</feature>
<name>A0ABS2TZP4_9ACTN</name>
<evidence type="ECO:0000256" key="3">
    <source>
        <dbReference type="ARBA" id="ARBA00022692"/>
    </source>
</evidence>
<evidence type="ECO:0000313" key="11">
    <source>
        <dbReference type="Proteomes" id="UP000749040"/>
    </source>
</evidence>
<dbReference type="PANTHER" id="PTHR14969:SF62">
    <property type="entry name" value="DECAPRENYLPHOSPHORYL-5-PHOSPHORIBOSE PHOSPHATASE RV3807C-RELATED"/>
    <property type="match status" value="1"/>
</dbReference>
<feature type="transmembrane region" description="Helical" evidence="8">
    <location>
        <begin position="67"/>
        <end position="88"/>
    </location>
</feature>
<evidence type="ECO:0000256" key="7">
    <source>
        <dbReference type="SAM" id="MobiDB-lite"/>
    </source>
</evidence>